<dbReference type="SUPFAM" id="SSF53254">
    <property type="entry name" value="Phosphoglycerate mutase-like"/>
    <property type="match status" value="1"/>
</dbReference>
<dbReference type="OrthoDB" id="4697614at2"/>
<evidence type="ECO:0000256" key="3">
    <source>
        <dbReference type="PIRSR" id="PIRSR613078-2"/>
    </source>
</evidence>
<dbReference type="Proteomes" id="UP000035763">
    <property type="component" value="Unassembled WGS sequence"/>
</dbReference>
<gene>
    <name evidence="4" type="ORF">BN11_270006</name>
</gene>
<evidence type="ECO:0000313" key="4">
    <source>
        <dbReference type="EMBL" id="CCH73404.1"/>
    </source>
</evidence>
<evidence type="ECO:0000256" key="2">
    <source>
        <dbReference type="PIRSR" id="PIRSR613078-1"/>
    </source>
</evidence>
<dbReference type="InterPro" id="IPR051695">
    <property type="entry name" value="Phosphoglycerate_Mutase"/>
</dbReference>
<dbReference type="Gene3D" id="3.40.50.1240">
    <property type="entry name" value="Phosphoglycerate mutase-like"/>
    <property type="match status" value="1"/>
</dbReference>
<reference evidence="4 5" key="1">
    <citation type="journal article" date="2013" name="ISME J.">
        <title>A metabolic model for members of the genus Tetrasphaera involved in enhanced biological phosphorus removal.</title>
        <authorList>
            <person name="Kristiansen R."/>
            <person name="Nguyen H.T.T."/>
            <person name="Saunders A.M."/>
            <person name="Nielsen J.L."/>
            <person name="Wimmer R."/>
            <person name="Le V.Q."/>
            <person name="McIlroy S.J."/>
            <person name="Petrovski S."/>
            <person name="Seviour R.J."/>
            <person name="Calteau A."/>
            <person name="Nielsen K.L."/>
            <person name="Nielsen P.H."/>
        </authorList>
    </citation>
    <scope>NUCLEOTIDE SEQUENCE [LARGE SCALE GENOMIC DNA]</scope>
    <source>
        <strain evidence="4 5">Ben110</strain>
    </source>
</reference>
<dbReference type="EMBL" id="CAJA01000190">
    <property type="protein sequence ID" value="CCH73404.1"/>
    <property type="molecule type" value="Genomic_DNA"/>
</dbReference>
<feature type="binding site" evidence="3">
    <location>
        <begin position="10"/>
        <end position="17"/>
    </location>
    <ligand>
        <name>substrate</name>
    </ligand>
</feature>
<sequence>MPPRRLILLRHGQTQSNLDGIWQGHLDVELTELGRRQADAAAAQLTAYRPTTIVSSDLKRAAVTAQAVARDLSLTVAFDPRWREFHVGQWTGKTTAEVIAMHPAERLAALRGEEQRRGIDGEGPAEVRARVTPALDELIGRLGEGECAIIVSHGGTIRVLAAVLLGLDMLTATRLLTTPGNCQWADLVQAPAGWRLAGWNLRAPDLGAGEVSG</sequence>
<comment type="caution">
    <text evidence="4">The sequence shown here is derived from an EMBL/GenBank/DDBJ whole genome shotgun (WGS) entry which is preliminary data.</text>
</comment>
<dbReference type="PANTHER" id="PTHR46517">
    <property type="entry name" value="FRUCTOSE-2,6-BISPHOSPHATASE TIGAR"/>
    <property type="match status" value="1"/>
</dbReference>
<feature type="active site" description="Proton donor/acceptor" evidence="2">
    <location>
        <position position="84"/>
    </location>
</feature>
<keyword evidence="5" id="KW-1185">Reference proteome</keyword>
<dbReference type="InterPro" id="IPR001345">
    <property type="entry name" value="PG/BPGM_mutase_AS"/>
</dbReference>
<dbReference type="GO" id="GO:0004331">
    <property type="term" value="F:fructose-2,6-bisphosphate 2-phosphatase activity"/>
    <property type="evidence" value="ECO:0007669"/>
    <property type="project" value="TreeGrafter"/>
</dbReference>
<evidence type="ECO:0008006" key="6">
    <source>
        <dbReference type="Google" id="ProtNLM"/>
    </source>
</evidence>
<keyword evidence="1" id="KW-0378">Hydrolase</keyword>
<dbReference type="Pfam" id="PF00300">
    <property type="entry name" value="His_Phos_1"/>
    <property type="match status" value="1"/>
</dbReference>
<dbReference type="GO" id="GO:0043456">
    <property type="term" value="P:regulation of pentose-phosphate shunt"/>
    <property type="evidence" value="ECO:0007669"/>
    <property type="project" value="TreeGrafter"/>
</dbReference>
<dbReference type="SMART" id="SM00855">
    <property type="entry name" value="PGAM"/>
    <property type="match status" value="1"/>
</dbReference>
<dbReference type="PROSITE" id="PS00175">
    <property type="entry name" value="PG_MUTASE"/>
    <property type="match status" value="1"/>
</dbReference>
<dbReference type="GO" id="GO:0045820">
    <property type="term" value="P:negative regulation of glycolytic process"/>
    <property type="evidence" value="ECO:0007669"/>
    <property type="project" value="TreeGrafter"/>
</dbReference>
<dbReference type="InterPro" id="IPR029033">
    <property type="entry name" value="His_PPase_superfam"/>
</dbReference>
<name>W6K3K1_9MICO</name>
<dbReference type="GO" id="GO:0005829">
    <property type="term" value="C:cytosol"/>
    <property type="evidence" value="ECO:0007669"/>
    <property type="project" value="TreeGrafter"/>
</dbReference>
<dbReference type="AlphaFoldDB" id="W6K3K1"/>
<evidence type="ECO:0000256" key="1">
    <source>
        <dbReference type="ARBA" id="ARBA00022801"/>
    </source>
</evidence>
<organism evidence="4 5">
    <name type="scientific">Nostocoides australiense Ben110</name>
    <dbReference type="NCBI Taxonomy" id="1193182"/>
    <lineage>
        <taxon>Bacteria</taxon>
        <taxon>Bacillati</taxon>
        <taxon>Actinomycetota</taxon>
        <taxon>Actinomycetes</taxon>
        <taxon>Micrococcales</taxon>
        <taxon>Intrasporangiaceae</taxon>
        <taxon>Nostocoides</taxon>
    </lineage>
</organism>
<feature type="active site" description="Tele-phosphohistidine intermediate" evidence="2">
    <location>
        <position position="11"/>
    </location>
</feature>
<proteinExistence type="predicted"/>
<dbReference type="CDD" id="cd07067">
    <property type="entry name" value="HP_PGM_like"/>
    <property type="match status" value="1"/>
</dbReference>
<dbReference type="PANTHER" id="PTHR46517:SF1">
    <property type="entry name" value="FRUCTOSE-2,6-BISPHOSPHATASE TIGAR"/>
    <property type="match status" value="1"/>
</dbReference>
<feature type="binding site" evidence="3">
    <location>
        <position position="60"/>
    </location>
    <ligand>
        <name>substrate</name>
    </ligand>
</feature>
<accession>W6K3K1</accession>
<dbReference type="InterPro" id="IPR013078">
    <property type="entry name" value="His_Pase_superF_clade-1"/>
</dbReference>
<dbReference type="STRING" id="1193182.BN11_270006"/>
<dbReference type="RefSeq" id="WP_048694275.1">
    <property type="nucleotide sequence ID" value="NZ_HG764815.1"/>
</dbReference>
<protein>
    <recommendedName>
        <fullName evidence="6">Phosphoglycerate mutase</fullName>
    </recommendedName>
</protein>
<evidence type="ECO:0000313" key="5">
    <source>
        <dbReference type="Proteomes" id="UP000035763"/>
    </source>
</evidence>